<dbReference type="GO" id="GO:0003677">
    <property type="term" value="F:DNA binding"/>
    <property type="evidence" value="ECO:0007669"/>
    <property type="project" value="InterPro"/>
</dbReference>
<evidence type="ECO:0000313" key="2">
    <source>
        <dbReference type="EMBL" id="VAW42309.1"/>
    </source>
</evidence>
<dbReference type="Pfam" id="PF13744">
    <property type="entry name" value="HTH_37"/>
    <property type="match status" value="1"/>
</dbReference>
<proteinExistence type="predicted"/>
<dbReference type="AlphaFoldDB" id="A0A3B0VZB3"/>
<dbReference type="CDD" id="cd00093">
    <property type="entry name" value="HTH_XRE"/>
    <property type="match status" value="1"/>
</dbReference>
<dbReference type="Gene3D" id="1.10.260.40">
    <property type="entry name" value="lambda repressor-like DNA-binding domains"/>
    <property type="match status" value="1"/>
</dbReference>
<accession>A0A3B0VZB3</accession>
<dbReference type="SMART" id="SM00530">
    <property type="entry name" value="HTH_XRE"/>
    <property type="match status" value="1"/>
</dbReference>
<sequence length="102" mass="11622">MAKSFNELKEKMSPQRREQIEDRVQAILISMALQELRQTRHLTQQQLANILNVNQAALSKMENQTDIRVSTLSKLLSAMGGSLKIVAEFPEGQVIINQFERV</sequence>
<evidence type="ECO:0000259" key="1">
    <source>
        <dbReference type="PROSITE" id="PS50943"/>
    </source>
</evidence>
<dbReference type="EMBL" id="UOEU01000910">
    <property type="protein sequence ID" value="VAW42309.1"/>
    <property type="molecule type" value="Genomic_DNA"/>
</dbReference>
<dbReference type="InterPro" id="IPR001387">
    <property type="entry name" value="Cro/C1-type_HTH"/>
</dbReference>
<organism evidence="2">
    <name type="scientific">hydrothermal vent metagenome</name>
    <dbReference type="NCBI Taxonomy" id="652676"/>
    <lineage>
        <taxon>unclassified sequences</taxon>
        <taxon>metagenomes</taxon>
        <taxon>ecological metagenomes</taxon>
    </lineage>
</organism>
<gene>
    <name evidence="2" type="ORF">MNBD_CHLOROFLEXI01-1797</name>
</gene>
<reference evidence="2" key="1">
    <citation type="submission" date="2018-06" db="EMBL/GenBank/DDBJ databases">
        <authorList>
            <person name="Zhirakovskaya E."/>
        </authorList>
    </citation>
    <scope>NUCLEOTIDE SEQUENCE</scope>
</reference>
<dbReference type="InterPro" id="IPR010982">
    <property type="entry name" value="Lambda_DNA-bd_dom_sf"/>
</dbReference>
<feature type="domain" description="HTH cro/C1-type" evidence="1">
    <location>
        <begin position="33"/>
        <end position="86"/>
    </location>
</feature>
<dbReference type="PROSITE" id="PS50943">
    <property type="entry name" value="HTH_CROC1"/>
    <property type="match status" value="1"/>
</dbReference>
<dbReference type="SUPFAM" id="SSF47413">
    <property type="entry name" value="lambda repressor-like DNA-binding domains"/>
    <property type="match status" value="1"/>
</dbReference>
<name>A0A3B0VZB3_9ZZZZ</name>
<dbReference type="InterPro" id="IPR039554">
    <property type="entry name" value="HigA2-like_HTH"/>
</dbReference>
<protein>
    <recommendedName>
        <fullName evidence="1">HTH cro/C1-type domain-containing protein</fullName>
    </recommendedName>
</protein>